<feature type="domain" description="Glycoside hydrolase family 38 central" evidence="6">
    <location>
        <begin position="291"/>
        <end position="355"/>
    </location>
</feature>
<dbReference type="Gene3D" id="3.20.110.10">
    <property type="entry name" value="Glycoside hydrolase 38, N terminal domain"/>
    <property type="match status" value="1"/>
</dbReference>
<dbReference type="InterPro" id="IPR015341">
    <property type="entry name" value="Glyco_hydro_38_cen"/>
</dbReference>
<evidence type="ECO:0000256" key="1">
    <source>
        <dbReference type="ARBA" id="ARBA00009792"/>
    </source>
</evidence>
<organism evidence="7 8">
    <name type="scientific">Danxiaibacter flavus</name>
    <dbReference type="NCBI Taxonomy" id="3049108"/>
    <lineage>
        <taxon>Bacteria</taxon>
        <taxon>Pseudomonadati</taxon>
        <taxon>Bacteroidota</taxon>
        <taxon>Chitinophagia</taxon>
        <taxon>Chitinophagales</taxon>
        <taxon>Chitinophagaceae</taxon>
        <taxon>Danxiaibacter</taxon>
    </lineage>
</organism>
<name>A0ABV3ZP91_9BACT</name>
<dbReference type="SUPFAM" id="SSF88688">
    <property type="entry name" value="Families 57/38 glycoside transferase middle domain"/>
    <property type="match status" value="1"/>
</dbReference>
<dbReference type="Gene3D" id="1.20.1270.50">
    <property type="entry name" value="Glycoside hydrolase family 38, central domain"/>
    <property type="match status" value="1"/>
</dbReference>
<dbReference type="SMART" id="SM00872">
    <property type="entry name" value="Alpha-mann_mid"/>
    <property type="match status" value="1"/>
</dbReference>
<dbReference type="RefSeq" id="WP_369332450.1">
    <property type="nucleotide sequence ID" value="NZ_JAULBC010000012.1"/>
</dbReference>
<dbReference type="GO" id="GO:0016787">
    <property type="term" value="F:hydrolase activity"/>
    <property type="evidence" value="ECO:0007669"/>
    <property type="project" value="UniProtKB-KW"/>
</dbReference>
<dbReference type="Proteomes" id="UP001560573">
    <property type="component" value="Unassembled WGS sequence"/>
</dbReference>
<dbReference type="InterPro" id="IPR037094">
    <property type="entry name" value="Glyco_hydro_38_cen_sf"/>
</dbReference>
<dbReference type="InterPro" id="IPR011330">
    <property type="entry name" value="Glyco_hydro/deAcase_b/a-brl"/>
</dbReference>
<dbReference type="Pfam" id="PF01074">
    <property type="entry name" value="Glyco_hydro_38N"/>
    <property type="match status" value="1"/>
</dbReference>
<comment type="caution">
    <text evidence="7">The sequence shown here is derived from an EMBL/GenBank/DDBJ whole genome shotgun (WGS) entry which is preliminary data.</text>
</comment>
<dbReference type="InterPro" id="IPR013780">
    <property type="entry name" value="Glyco_hydro_b"/>
</dbReference>
<evidence type="ECO:0000256" key="2">
    <source>
        <dbReference type="ARBA" id="ARBA00022723"/>
    </source>
</evidence>
<keyword evidence="5" id="KW-0732">Signal</keyword>
<evidence type="ECO:0000313" key="7">
    <source>
        <dbReference type="EMBL" id="MEX6691034.1"/>
    </source>
</evidence>
<proteinExistence type="inferred from homology"/>
<sequence length="845" mass="95141">MKKIYRALLSVFLLSGVCKNLPAQTSYFVDGFHGGIYGHYPLWVTKFMTDTLQHYKDWKINLEIEPETWDTVALKDPSNYAVFQKLLDNSENPVEYVNPAYGQSYLYNISAESIIRQFQYGMRKLKEHFPGITFTTYSTEEPCFTSALPQILKSLGFKYASLKNPNTCWGGYVRAYGGESLNWIGPDGTSILTVPRYASEELQKKSTWQTTAWNNSHAYINASIQQGITDPVGMCLQDAGWKNGRWLGKNTSAARYTTWRDYFNLIEKKQNVEDWRLSQEDIQVSLVWGSQVLQRIAQQVRQAENKITMAEKAAALAKLYANVPYPQKEFDEAWRTLMLAQHHDCWIVPYNKQKWGTWTDNVKVWTGNTISASEKIIQHSLQALNKTTSNQQNIVVYNATAFNRNEIVEVKLPADTKHITDGLFNSHNTQLVTGNDSSRSLLVRASAPALGYSVLSTGKHADSRSSAVIRQLPDGTIAMETDLYKLVINPAEGGRIQQLIAKTLGNKDFVDANNTNGFNTLRGNFYTDGGFKTSKTTSAKVTIIENGPLRIGLKIESTLSNAKFIQTIRLTQGERLIDCSLHLEYSGRNGIGEDFKQQGGFNLTDLHKAFYNDTCKLIATFPLNLQHQKVYKDAPLDVTESKLSNTFYNSWDSIKNNIINNWVDVTDGATNYGMAIFSDHVTSYSHGANFPLALTMQYAGVGLWGRDYTVDGPSDIRYALLPHKGKWDAADLNNETIKWNEPLTASFNNTANNSLEFISHLDSGIAVSAMYYNGDDLYVRLVNNGSKQLTHKISFNCYADEVDLVELNNTVAKKVKNEKNEKVAFECEIPVFGIRTVRMKGARAN</sequence>
<accession>A0ABV3ZP91</accession>
<dbReference type="InterPro" id="IPR028995">
    <property type="entry name" value="Glyco_hydro_57/38_cen_sf"/>
</dbReference>
<dbReference type="InterPro" id="IPR011682">
    <property type="entry name" value="Glyco_hydro_38_C"/>
</dbReference>
<evidence type="ECO:0000256" key="4">
    <source>
        <dbReference type="ARBA" id="ARBA00023295"/>
    </source>
</evidence>
<dbReference type="InterPro" id="IPR027291">
    <property type="entry name" value="Glyco_hydro_38_N_sf"/>
</dbReference>
<keyword evidence="3 7" id="KW-0378">Hydrolase</keyword>
<keyword evidence="4" id="KW-0326">Glycosidase</keyword>
<dbReference type="SUPFAM" id="SSF88713">
    <property type="entry name" value="Glycoside hydrolase/deacetylase"/>
    <property type="match status" value="1"/>
</dbReference>
<dbReference type="PANTHER" id="PTHR46017:SF1">
    <property type="entry name" value="ALPHA-MANNOSIDASE 2C1"/>
    <property type="match status" value="1"/>
</dbReference>
<dbReference type="EMBL" id="JAULBC010000012">
    <property type="protein sequence ID" value="MEX6691034.1"/>
    <property type="molecule type" value="Genomic_DNA"/>
</dbReference>
<protein>
    <submittedName>
        <fullName evidence="7">Glycosyl hydrolase</fullName>
    </submittedName>
</protein>
<dbReference type="PANTHER" id="PTHR46017">
    <property type="entry name" value="ALPHA-MANNOSIDASE 2C1"/>
    <property type="match status" value="1"/>
</dbReference>
<evidence type="ECO:0000256" key="5">
    <source>
        <dbReference type="SAM" id="SignalP"/>
    </source>
</evidence>
<keyword evidence="2" id="KW-0479">Metal-binding</keyword>
<dbReference type="Gene3D" id="2.70.98.30">
    <property type="entry name" value="Golgi alpha-mannosidase II, domain 4"/>
    <property type="match status" value="1"/>
</dbReference>
<keyword evidence="8" id="KW-1185">Reference proteome</keyword>
<reference evidence="7 8" key="1">
    <citation type="submission" date="2023-07" db="EMBL/GenBank/DDBJ databases">
        <authorList>
            <person name="Lian W.-H."/>
        </authorList>
    </citation>
    <scope>NUCLEOTIDE SEQUENCE [LARGE SCALE GENOMIC DNA]</scope>
    <source>
        <strain evidence="7 8">SYSU DXS3180</strain>
    </source>
</reference>
<dbReference type="Gene3D" id="2.60.40.1180">
    <property type="entry name" value="Golgi alpha-mannosidase II"/>
    <property type="match status" value="1"/>
</dbReference>
<evidence type="ECO:0000313" key="8">
    <source>
        <dbReference type="Proteomes" id="UP001560573"/>
    </source>
</evidence>
<dbReference type="SUPFAM" id="SSF74650">
    <property type="entry name" value="Galactose mutarotase-like"/>
    <property type="match status" value="1"/>
</dbReference>
<dbReference type="InterPro" id="IPR000602">
    <property type="entry name" value="Glyco_hydro_38_N"/>
</dbReference>
<evidence type="ECO:0000259" key="6">
    <source>
        <dbReference type="SMART" id="SM00872"/>
    </source>
</evidence>
<evidence type="ECO:0000256" key="3">
    <source>
        <dbReference type="ARBA" id="ARBA00022801"/>
    </source>
</evidence>
<dbReference type="InterPro" id="IPR011013">
    <property type="entry name" value="Gal_mutarotase_sf_dom"/>
</dbReference>
<feature type="chain" id="PRO_5046161542" evidence="5">
    <location>
        <begin position="24"/>
        <end position="845"/>
    </location>
</feature>
<comment type="similarity">
    <text evidence="1">Belongs to the glycosyl hydrolase 38 family.</text>
</comment>
<dbReference type="Pfam" id="PF07748">
    <property type="entry name" value="Glyco_hydro_38C"/>
    <property type="match status" value="1"/>
</dbReference>
<feature type="signal peptide" evidence="5">
    <location>
        <begin position="1"/>
        <end position="23"/>
    </location>
</feature>
<gene>
    <name evidence="7" type="ORF">QTN47_26230</name>
</gene>